<name>A0ABW3M9Y1_9PSEU</name>
<keyword evidence="3" id="KW-1185">Reference proteome</keyword>
<proteinExistence type="predicted"/>
<accession>A0ABW3M9Y1</accession>
<dbReference type="SUPFAM" id="SSF46785">
    <property type="entry name" value="Winged helix' DNA-binding domain"/>
    <property type="match status" value="1"/>
</dbReference>
<organism evidence="2 3">
    <name type="scientific">Kibdelosporangium lantanae</name>
    <dbReference type="NCBI Taxonomy" id="1497396"/>
    <lineage>
        <taxon>Bacteria</taxon>
        <taxon>Bacillati</taxon>
        <taxon>Actinomycetota</taxon>
        <taxon>Actinomycetes</taxon>
        <taxon>Pseudonocardiales</taxon>
        <taxon>Pseudonocardiaceae</taxon>
        <taxon>Kibdelosporangium</taxon>
    </lineage>
</organism>
<sequence length="99" mass="11301">MSSTDLAFLVSQYRAVEILDALTDHPLTFHDLHIEAHASRRPLAATLRMLAAHGLVRRTHPGSWDQHRPGRYELTPHGHALADRLSVLDVWVDLYEHHL</sequence>
<gene>
    <name evidence="2" type="ORF">ACFQ1S_18570</name>
</gene>
<dbReference type="Pfam" id="PF25213">
    <property type="entry name" value="HVO_A0261_N"/>
    <property type="match status" value="1"/>
</dbReference>
<reference evidence="3" key="1">
    <citation type="journal article" date="2019" name="Int. J. Syst. Evol. Microbiol.">
        <title>The Global Catalogue of Microorganisms (GCM) 10K type strain sequencing project: providing services to taxonomists for standard genome sequencing and annotation.</title>
        <authorList>
            <consortium name="The Broad Institute Genomics Platform"/>
            <consortium name="The Broad Institute Genome Sequencing Center for Infectious Disease"/>
            <person name="Wu L."/>
            <person name="Ma J."/>
        </authorList>
    </citation>
    <scope>NUCLEOTIDE SEQUENCE [LARGE SCALE GENOMIC DNA]</scope>
    <source>
        <strain evidence="3">JCM 31486</strain>
    </source>
</reference>
<dbReference type="InterPro" id="IPR036390">
    <property type="entry name" value="WH_DNA-bd_sf"/>
</dbReference>
<dbReference type="Proteomes" id="UP001597045">
    <property type="component" value="Unassembled WGS sequence"/>
</dbReference>
<evidence type="ECO:0000313" key="3">
    <source>
        <dbReference type="Proteomes" id="UP001597045"/>
    </source>
</evidence>
<dbReference type="InterPro" id="IPR057527">
    <property type="entry name" value="HVO_A0261-like_N"/>
</dbReference>
<evidence type="ECO:0000313" key="2">
    <source>
        <dbReference type="EMBL" id="MFD1047403.1"/>
    </source>
</evidence>
<dbReference type="EMBL" id="JBHTIS010001056">
    <property type="protein sequence ID" value="MFD1047403.1"/>
    <property type="molecule type" value="Genomic_DNA"/>
</dbReference>
<dbReference type="InterPro" id="IPR036388">
    <property type="entry name" value="WH-like_DNA-bd_sf"/>
</dbReference>
<evidence type="ECO:0000259" key="1">
    <source>
        <dbReference type="Pfam" id="PF25213"/>
    </source>
</evidence>
<dbReference type="Gene3D" id="1.10.10.10">
    <property type="entry name" value="Winged helix-like DNA-binding domain superfamily/Winged helix DNA-binding domain"/>
    <property type="match status" value="1"/>
</dbReference>
<comment type="caution">
    <text evidence="2">The sequence shown here is derived from an EMBL/GenBank/DDBJ whole genome shotgun (WGS) entry which is preliminary data.</text>
</comment>
<feature type="domain" description="HVO-A0261-like N-terminal" evidence="1">
    <location>
        <begin position="5"/>
        <end position="88"/>
    </location>
</feature>
<protein>
    <submittedName>
        <fullName evidence="2">Winged helix-turn-helix transcriptional regulator</fullName>
    </submittedName>
</protein>